<dbReference type="EMBL" id="JTDE01008661">
    <property type="protein sequence ID" value="KAF7234807.1"/>
    <property type="molecule type" value="Genomic_DNA"/>
</dbReference>
<keyword evidence="2" id="KW-1185">Reference proteome</keyword>
<dbReference type="AlphaFoldDB" id="A0A8S9YE42"/>
<evidence type="ECO:0000313" key="1">
    <source>
        <dbReference type="EMBL" id="KAF7234807.1"/>
    </source>
</evidence>
<reference evidence="1" key="1">
    <citation type="submission" date="2019-07" db="EMBL/GenBank/DDBJ databases">
        <title>Annotation for the trematode Paragonimus miyazaki's.</title>
        <authorList>
            <person name="Choi Y.-J."/>
        </authorList>
    </citation>
    <scope>NUCLEOTIDE SEQUENCE</scope>
    <source>
        <strain evidence="1">Japan</strain>
    </source>
</reference>
<sequence length="94" mass="10847">MEQQFNRRHGATNRTFSLGQFVLAKDYRGVGEMWTAGRILRRTGRVTYDVEVQSSVWVRHANQLRPSFQPVTVPSNRIIPLDVLLDTFDLSQDV</sequence>
<name>A0A8S9YE42_9TREM</name>
<protein>
    <submittedName>
        <fullName evidence="1">Uncharacterized protein</fullName>
    </submittedName>
</protein>
<organism evidence="1 2">
    <name type="scientific">Paragonimus skrjabini miyazakii</name>
    <dbReference type="NCBI Taxonomy" id="59628"/>
    <lineage>
        <taxon>Eukaryota</taxon>
        <taxon>Metazoa</taxon>
        <taxon>Spiralia</taxon>
        <taxon>Lophotrochozoa</taxon>
        <taxon>Platyhelminthes</taxon>
        <taxon>Trematoda</taxon>
        <taxon>Digenea</taxon>
        <taxon>Plagiorchiida</taxon>
        <taxon>Troglotremata</taxon>
        <taxon>Troglotrematidae</taxon>
        <taxon>Paragonimus</taxon>
    </lineage>
</organism>
<dbReference type="OrthoDB" id="6272045at2759"/>
<comment type="caution">
    <text evidence="1">The sequence shown here is derived from an EMBL/GenBank/DDBJ whole genome shotgun (WGS) entry which is preliminary data.</text>
</comment>
<accession>A0A8S9YE42</accession>
<evidence type="ECO:0000313" key="2">
    <source>
        <dbReference type="Proteomes" id="UP000822476"/>
    </source>
</evidence>
<gene>
    <name evidence="1" type="ORF">EG68_11686</name>
</gene>
<proteinExistence type="predicted"/>
<dbReference type="Proteomes" id="UP000822476">
    <property type="component" value="Unassembled WGS sequence"/>
</dbReference>